<gene>
    <name evidence="2" type="ORF">N656DRAFT_787575</name>
</gene>
<dbReference type="RefSeq" id="XP_064672575.1">
    <property type="nucleotide sequence ID" value="XM_064816618.1"/>
</dbReference>
<keyword evidence="1" id="KW-1133">Transmembrane helix</keyword>
<keyword evidence="1" id="KW-0472">Membrane</keyword>
<sequence>MAPMPKWILKTPRVVLIVVFPIINFILYLILSLGCINDSLSGISPIVAMSNSPVDIGGSQLRVDLRVGFWGLCFGPAPVNCTSSVSVFQTKRESQIASEIPADRGGGNFALAGLALGLQSSFVVLSGIPLLLLLFAAVVANMVQVYFSTRGMGDKHAKAALWARSLDWAAAAGAVTSFSAYQSIVAAASRLIRAVSGTPLTITAGTTATNLFAAVVAMTLAGALINTFLTAGDAGFDAYVAAKKKGDGVKEANTGGGGPGRVNFSRRRPAYEVFP</sequence>
<dbReference type="AlphaFoldDB" id="A0AAN6TIF2"/>
<dbReference type="Proteomes" id="UP001302812">
    <property type="component" value="Unassembled WGS sequence"/>
</dbReference>
<feature type="transmembrane region" description="Helical" evidence="1">
    <location>
        <begin position="12"/>
        <end position="31"/>
    </location>
</feature>
<feature type="transmembrane region" description="Helical" evidence="1">
    <location>
        <begin position="122"/>
        <end position="147"/>
    </location>
</feature>
<reference evidence="2" key="1">
    <citation type="journal article" date="2023" name="Mol. Phylogenet. Evol.">
        <title>Genome-scale phylogeny and comparative genomics of the fungal order Sordariales.</title>
        <authorList>
            <person name="Hensen N."/>
            <person name="Bonometti L."/>
            <person name="Westerberg I."/>
            <person name="Brannstrom I.O."/>
            <person name="Guillou S."/>
            <person name="Cros-Aarteil S."/>
            <person name="Calhoun S."/>
            <person name="Haridas S."/>
            <person name="Kuo A."/>
            <person name="Mondo S."/>
            <person name="Pangilinan J."/>
            <person name="Riley R."/>
            <person name="LaButti K."/>
            <person name="Andreopoulos B."/>
            <person name="Lipzen A."/>
            <person name="Chen C."/>
            <person name="Yan M."/>
            <person name="Daum C."/>
            <person name="Ng V."/>
            <person name="Clum A."/>
            <person name="Steindorff A."/>
            <person name="Ohm R.A."/>
            <person name="Martin F."/>
            <person name="Silar P."/>
            <person name="Natvig D.O."/>
            <person name="Lalanne C."/>
            <person name="Gautier V."/>
            <person name="Ament-Velasquez S.L."/>
            <person name="Kruys A."/>
            <person name="Hutchinson M.I."/>
            <person name="Powell A.J."/>
            <person name="Barry K."/>
            <person name="Miller A.N."/>
            <person name="Grigoriev I.V."/>
            <person name="Debuchy R."/>
            <person name="Gladieux P."/>
            <person name="Hiltunen Thoren M."/>
            <person name="Johannesson H."/>
        </authorList>
    </citation>
    <scope>NUCLEOTIDE SEQUENCE</scope>
    <source>
        <strain evidence="2">CBS 508.74</strain>
    </source>
</reference>
<protein>
    <submittedName>
        <fullName evidence="2">Uncharacterized protein</fullName>
    </submittedName>
</protein>
<organism evidence="2 3">
    <name type="scientific">Canariomyces notabilis</name>
    <dbReference type="NCBI Taxonomy" id="2074819"/>
    <lineage>
        <taxon>Eukaryota</taxon>
        <taxon>Fungi</taxon>
        <taxon>Dikarya</taxon>
        <taxon>Ascomycota</taxon>
        <taxon>Pezizomycotina</taxon>
        <taxon>Sordariomycetes</taxon>
        <taxon>Sordariomycetidae</taxon>
        <taxon>Sordariales</taxon>
        <taxon>Chaetomiaceae</taxon>
        <taxon>Canariomyces</taxon>
    </lineage>
</organism>
<accession>A0AAN6TIF2</accession>
<keyword evidence="3" id="KW-1185">Reference proteome</keyword>
<evidence type="ECO:0000313" key="2">
    <source>
        <dbReference type="EMBL" id="KAK4115005.1"/>
    </source>
</evidence>
<evidence type="ECO:0000256" key="1">
    <source>
        <dbReference type="SAM" id="Phobius"/>
    </source>
</evidence>
<comment type="caution">
    <text evidence="2">The sequence shown here is derived from an EMBL/GenBank/DDBJ whole genome shotgun (WGS) entry which is preliminary data.</text>
</comment>
<proteinExistence type="predicted"/>
<dbReference type="EMBL" id="MU853335">
    <property type="protein sequence ID" value="KAK4115005.1"/>
    <property type="molecule type" value="Genomic_DNA"/>
</dbReference>
<evidence type="ECO:0000313" key="3">
    <source>
        <dbReference type="Proteomes" id="UP001302812"/>
    </source>
</evidence>
<reference evidence="2" key="2">
    <citation type="submission" date="2023-05" db="EMBL/GenBank/DDBJ databases">
        <authorList>
            <consortium name="Lawrence Berkeley National Laboratory"/>
            <person name="Steindorff A."/>
            <person name="Hensen N."/>
            <person name="Bonometti L."/>
            <person name="Westerberg I."/>
            <person name="Brannstrom I.O."/>
            <person name="Guillou S."/>
            <person name="Cros-Aarteil S."/>
            <person name="Calhoun S."/>
            <person name="Haridas S."/>
            <person name="Kuo A."/>
            <person name="Mondo S."/>
            <person name="Pangilinan J."/>
            <person name="Riley R."/>
            <person name="Labutti K."/>
            <person name="Andreopoulos B."/>
            <person name="Lipzen A."/>
            <person name="Chen C."/>
            <person name="Yanf M."/>
            <person name="Daum C."/>
            <person name="Ng V."/>
            <person name="Clum A."/>
            <person name="Ohm R."/>
            <person name="Martin F."/>
            <person name="Silar P."/>
            <person name="Natvig D."/>
            <person name="Lalanne C."/>
            <person name="Gautier V."/>
            <person name="Ament-Velasquez S.L."/>
            <person name="Kruys A."/>
            <person name="Hutchinson M.I."/>
            <person name="Powell A.J."/>
            <person name="Barry K."/>
            <person name="Miller A.N."/>
            <person name="Grigoriev I.V."/>
            <person name="Debuchy R."/>
            <person name="Gladieux P."/>
            <person name="Thoren M.H."/>
            <person name="Johannesson H."/>
        </authorList>
    </citation>
    <scope>NUCLEOTIDE SEQUENCE</scope>
    <source>
        <strain evidence="2">CBS 508.74</strain>
    </source>
</reference>
<dbReference type="GeneID" id="89940743"/>
<keyword evidence="1" id="KW-0812">Transmembrane</keyword>
<name>A0AAN6TIF2_9PEZI</name>
<dbReference type="PROSITE" id="PS51257">
    <property type="entry name" value="PROKAR_LIPOPROTEIN"/>
    <property type="match status" value="1"/>
</dbReference>
<feature type="transmembrane region" description="Helical" evidence="1">
    <location>
        <begin position="212"/>
        <end position="236"/>
    </location>
</feature>